<dbReference type="SUPFAM" id="SSF117892">
    <property type="entry name" value="Band 7/SPFH domain"/>
    <property type="match status" value="1"/>
</dbReference>
<comment type="caution">
    <text evidence="2">The sequence shown here is derived from an EMBL/GenBank/DDBJ whole genome shotgun (WGS) entry which is preliminary data.</text>
</comment>
<evidence type="ECO:0000313" key="2">
    <source>
        <dbReference type="EMBL" id="KAK3281182.1"/>
    </source>
</evidence>
<reference evidence="2 3" key="1">
    <citation type="journal article" date="2015" name="Genome Biol. Evol.">
        <title>Comparative Genomics of a Bacterivorous Green Alga Reveals Evolutionary Causalities and Consequences of Phago-Mixotrophic Mode of Nutrition.</title>
        <authorList>
            <person name="Burns J.A."/>
            <person name="Paasch A."/>
            <person name="Narechania A."/>
            <person name="Kim E."/>
        </authorList>
    </citation>
    <scope>NUCLEOTIDE SEQUENCE [LARGE SCALE GENOMIC DNA]</scope>
    <source>
        <strain evidence="2 3">PLY_AMNH</strain>
    </source>
</reference>
<evidence type="ECO:0000313" key="3">
    <source>
        <dbReference type="Proteomes" id="UP001190700"/>
    </source>
</evidence>
<protein>
    <submittedName>
        <fullName evidence="2">HIR complex subunit</fullName>
    </submittedName>
</protein>
<dbReference type="InterPro" id="IPR001107">
    <property type="entry name" value="Band_7"/>
</dbReference>
<dbReference type="InterPro" id="IPR036013">
    <property type="entry name" value="Band_7/SPFH_dom_sf"/>
</dbReference>
<dbReference type="Gene3D" id="3.30.479.30">
    <property type="entry name" value="Band 7 domain"/>
    <property type="match status" value="1"/>
</dbReference>
<sequence>MACFASVEQGNIGLIEQFGKFVRTARPGFQCLNCCAGEELVGHISTRLQTLDVSCETKTKDNVFVLIVVSVQYCVVQGKEYEAFYNLTDPRSQITAYIFDVVRAAVPKQELDEVFTAKEEIAGNVKKLLTEAMESFGFQIVNTLVTDISPALLVKNAMNEINAASRNRVATHDKAEAEKLLVVKAAEAEAESKYLQGVGIARQRQAIVTGLRDSVTAFSKEIPGTTPSEIMQMMMLTQYFDMLKDVGGNPKNNTVMMPAGGTAADEMRSGIMQGNIVR</sequence>
<gene>
    <name evidence="2" type="ORF">CYMTET_11018</name>
</gene>
<dbReference type="AlphaFoldDB" id="A0AAE0GN63"/>
<evidence type="ECO:0000259" key="1">
    <source>
        <dbReference type="SMART" id="SM00244"/>
    </source>
</evidence>
<keyword evidence="3" id="KW-1185">Reference proteome</keyword>
<organism evidence="2 3">
    <name type="scientific">Cymbomonas tetramitiformis</name>
    <dbReference type="NCBI Taxonomy" id="36881"/>
    <lineage>
        <taxon>Eukaryota</taxon>
        <taxon>Viridiplantae</taxon>
        <taxon>Chlorophyta</taxon>
        <taxon>Pyramimonadophyceae</taxon>
        <taxon>Pyramimonadales</taxon>
        <taxon>Pyramimonadaceae</taxon>
        <taxon>Cymbomonas</taxon>
    </lineage>
</organism>
<dbReference type="PANTHER" id="PTHR43327:SF10">
    <property type="entry name" value="STOMATIN-LIKE PROTEIN 2, MITOCHONDRIAL"/>
    <property type="match status" value="1"/>
</dbReference>
<feature type="domain" description="Band 7" evidence="1">
    <location>
        <begin position="2"/>
        <end position="162"/>
    </location>
</feature>
<dbReference type="Proteomes" id="UP001190700">
    <property type="component" value="Unassembled WGS sequence"/>
</dbReference>
<accession>A0AAE0GN63</accession>
<dbReference type="InterPro" id="IPR050710">
    <property type="entry name" value="Band7/mec-2_domain"/>
</dbReference>
<dbReference type="EMBL" id="LGRX02003976">
    <property type="protein sequence ID" value="KAK3281182.1"/>
    <property type="molecule type" value="Genomic_DNA"/>
</dbReference>
<dbReference type="Pfam" id="PF01145">
    <property type="entry name" value="Band_7"/>
    <property type="match status" value="1"/>
</dbReference>
<dbReference type="PANTHER" id="PTHR43327">
    <property type="entry name" value="STOMATIN-LIKE PROTEIN 2, MITOCHONDRIAL"/>
    <property type="match status" value="1"/>
</dbReference>
<proteinExistence type="predicted"/>
<dbReference type="SMART" id="SM00244">
    <property type="entry name" value="PHB"/>
    <property type="match status" value="1"/>
</dbReference>
<name>A0AAE0GN63_9CHLO</name>
<dbReference type="CDD" id="cd03407">
    <property type="entry name" value="SPFH_like_u4"/>
    <property type="match status" value="1"/>
</dbReference>